<feature type="region of interest" description="Disordered" evidence="1">
    <location>
        <begin position="161"/>
        <end position="189"/>
    </location>
</feature>
<evidence type="ECO:0000313" key="2">
    <source>
        <dbReference type="EMBL" id="KAF2666002.1"/>
    </source>
</evidence>
<feature type="compositionally biased region" description="Low complexity" evidence="1">
    <location>
        <begin position="245"/>
        <end position="258"/>
    </location>
</feature>
<feature type="compositionally biased region" description="Low complexity" evidence="1">
    <location>
        <begin position="18"/>
        <end position="31"/>
    </location>
</feature>
<gene>
    <name evidence="2" type="ORF">BT63DRAFT_442332</name>
</gene>
<protein>
    <recommendedName>
        <fullName evidence="4">Myb-like domain-containing protein</fullName>
    </recommendedName>
</protein>
<feature type="region of interest" description="Disordered" evidence="1">
    <location>
        <begin position="1"/>
        <end position="62"/>
    </location>
</feature>
<dbReference type="EMBL" id="MU004239">
    <property type="protein sequence ID" value="KAF2666002.1"/>
    <property type="molecule type" value="Genomic_DNA"/>
</dbReference>
<keyword evidence="3" id="KW-1185">Reference proteome</keyword>
<accession>A0A6A6U1M3</accession>
<evidence type="ECO:0008006" key="4">
    <source>
        <dbReference type="Google" id="ProtNLM"/>
    </source>
</evidence>
<feature type="compositionally biased region" description="Polar residues" evidence="1">
    <location>
        <begin position="39"/>
        <end position="58"/>
    </location>
</feature>
<dbReference type="OrthoDB" id="3439209at2759"/>
<sequence>MSSSDTLPAATCASQSPSAPMSGVDSPSSSSHHWLDGQSMGQLASNPSLLSQTTSTCSPYHGEPYSSGIDGWSLSDSINEPDESYPFDTELRSMFAYEEISFDMPDNMEATGAAPLPAFQESIGFGLERMPNYDFDSFTQSPPPAYSSSIPLPSASYHWETSSSRGEIQPPGSLTSPGFLASSPSSQHHVSRTFNNEIHNQQPGATDQHYSSTMFAYCPPFTPASNNFVPVPSDPSRHGYQGHNSQDSFQSDLSSASSVRADFHSPNLPYYDDHHHREPSYPTPPPPLPCYEPPTSIPTPASTKNPKPDTPERDSIDEFILAWRSQGKTYKEIKDLGNLDIAESTLRGRYRTLIKPKNQRVRKPEWQPVDIQLLNDAVAQQCRTNNCTTQGVQTLAQVNGLSIQWKEVASYILQHGGSYAFGNATCKKKWLAEHGIS</sequence>
<feature type="compositionally biased region" description="Polar residues" evidence="1">
    <location>
        <begin position="1"/>
        <end position="17"/>
    </location>
</feature>
<proteinExistence type="predicted"/>
<organism evidence="2 3">
    <name type="scientific">Microthyrium microscopicum</name>
    <dbReference type="NCBI Taxonomy" id="703497"/>
    <lineage>
        <taxon>Eukaryota</taxon>
        <taxon>Fungi</taxon>
        <taxon>Dikarya</taxon>
        <taxon>Ascomycota</taxon>
        <taxon>Pezizomycotina</taxon>
        <taxon>Dothideomycetes</taxon>
        <taxon>Dothideomycetes incertae sedis</taxon>
        <taxon>Microthyriales</taxon>
        <taxon>Microthyriaceae</taxon>
        <taxon>Microthyrium</taxon>
    </lineage>
</organism>
<dbReference type="Proteomes" id="UP000799302">
    <property type="component" value="Unassembled WGS sequence"/>
</dbReference>
<dbReference type="AlphaFoldDB" id="A0A6A6U1M3"/>
<evidence type="ECO:0000313" key="3">
    <source>
        <dbReference type="Proteomes" id="UP000799302"/>
    </source>
</evidence>
<reference evidence="2" key="1">
    <citation type="journal article" date="2020" name="Stud. Mycol.">
        <title>101 Dothideomycetes genomes: a test case for predicting lifestyles and emergence of pathogens.</title>
        <authorList>
            <person name="Haridas S."/>
            <person name="Albert R."/>
            <person name="Binder M."/>
            <person name="Bloem J."/>
            <person name="Labutti K."/>
            <person name="Salamov A."/>
            <person name="Andreopoulos B."/>
            <person name="Baker S."/>
            <person name="Barry K."/>
            <person name="Bills G."/>
            <person name="Bluhm B."/>
            <person name="Cannon C."/>
            <person name="Castanera R."/>
            <person name="Culley D."/>
            <person name="Daum C."/>
            <person name="Ezra D."/>
            <person name="Gonzalez J."/>
            <person name="Henrissat B."/>
            <person name="Kuo A."/>
            <person name="Liang C."/>
            <person name="Lipzen A."/>
            <person name="Lutzoni F."/>
            <person name="Magnuson J."/>
            <person name="Mondo S."/>
            <person name="Nolan M."/>
            <person name="Ohm R."/>
            <person name="Pangilinan J."/>
            <person name="Park H.-J."/>
            <person name="Ramirez L."/>
            <person name="Alfaro M."/>
            <person name="Sun H."/>
            <person name="Tritt A."/>
            <person name="Yoshinaga Y."/>
            <person name="Zwiers L.-H."/>
            <person name="Turgeon B."/>
            <person name="Goodwin S."/>
            <person name="Spatafora J."/>
            <person name="Crous P."/>
            <person name="Grigoriev I."/>
        </authorList>
    </citation>
    <scope>NUCLEOTIDE SEQUENCE</scope>
    <source>
        <strain evidence="2">CBS 115976</strain>
    </source>
</reference>
<feature type="compositionally biased region" description="Pro residues" evidence="1">
    <location>
        <begin position="281"/>
        <end position="297"/>
    </location>
</feature>
<feature type="region of interest" description="Disordered" evidence="1">
    <location>
        <begin position="228"/>
        <end position="314"/>
    </location>
</feature>
<name>A0A6A6U1M3_9PEZI</name>
<evidence type="ECO:0000256" key="1">
    <source>
        <dbReference type="SAM" id="MobiDB-lite"/>
    </source>
</evidence>